<dbReference type="GO" id="GO:0046872">
    <property type="term" value="F:metal ion binding"/>
    <property type="evidence" value="ECO:0007669"/>
    <property type="project" value="UniProtKB-KW"/>
</dbReference>
<dbReference type="AlphaFoldDB" id="A0A1G8KCR8"/>
<dbReference type="RefSeq" id="WP_084307583.1">
    <property type="nucleotide sequence ID" value="NZ_FNDG01000016.1"/>
</dbReference>
<dbReference type="InterPro" id="IPR003829">
    <property type="entry name" value="Pirin_N_dom"/>
</dbReference>
<dbReference type="InterPro" id="IPR011051">
    <property type="entry name" value="RmlC_Cupin_sf"/>
</dbReference>
<dbReference type="SUPFAM" id="SSF51182">
    <property type="entry name" value="RmlC-like cupins"/>
    <property type="match status" value="1"/>
</dbReference>
<keyword evidence="2" id="KW-0408">Iron</keyword>
<dbReference type="CDD" id="cd02247">
    <property type="entry name" value="cupin_pirin_C"/>
    <property type="match status" value="1"/>
</dbReference>
<evidence type="ECO:0000313" key="5">
    <source>
        <dbReference type="EMBL" id="SDI41198.1"/>
    </source>
</evidence>
<feature type="domain" description="Pirin N-terminal" evidence="4">
    <location>
        <begin position="29"/>
        <end position="113"/>
    </location>
</feature>
<keyword evidence="2" id="KW-0479">Metal-binding</keyword>
<evidence type="ECO:0000256" key="2">
    <source>
        <dbReference type="PIRSR" id="PIRSR006232-1"/>
    </source>
</evidence>
<comment type="similarity">
    <text evidence="1 3">Belongs to the pirin family.</text>
</comment>
<dbReference type="PANTHER" id="PTHR13903">
    <property type="entry name" value="PIRIN-RELATED"/>
    <property type="match status" value="1"/>
</dbReference>
<reference evidence="5 6" key="1">
    <citation type="submission" date="2016-10" db="EMBL/GenBank/DDBJ databases">
        <authorList>
            <person name="de Groot N.N."/>
        </authorList>
    </citation>
    <scope>NUCLEOTIDE SEQUENCE [LARGE SCALE GENOMIC DNA]</scope>
    <source>
        <strain evidence="5 6">LMG 18387</strain>
    </source>
</reference>
<dbReference type="Proteomes" id="UP000198606">
    <property type="component" value="Unassembled WGS sequence"/>
</dbReference>
<proteinExistence type="inferred from homology"/>
<dbReference type="PIRSF" id="PIRSF006232">
    <property type="entry name" value="Pirin"/>
    <property type="match status" value="1"/>
</dbReference>
<feature type="binding site" evidence="2">
    <location>
        <position position="48"/>
    </location>
    <ligand>
        <name>Fe cation</name>
        <dbReference type="ChEBI" id="CHEBI:24875"/>
    </ligand>
</feature>
<evidence type="ECO:0000256" key="3">
    <source>
        <dbReference type="RuleBase" id="RU003457"/>
    </source>
</evidence>
<accession>A0A1G8KCR8</accession>
<dbReference type="InterPro" id="IPR014710">
    <property type="entry name" value="RmlC-like_jellyroll"/>
</dbReference>
<evidence type="ECO:0000256" key="1">
    <source>
        <dbReference type="ARBA" id="ARBA00008416"/>
    </source>
</evidence>
<organism evidence="5 6">
    <name type="scientific">Phytopseudomonas flavescens</name>
    <dbReference type="NCBI Taxonomy" id="29435"/>
    <lineage>
        <taxon>Bacteria</taxon>
        <taxon>Pseudomonadati</taxon>
        <taxon>Pseudomonadota</taxon>
        <taxon>Gammaproteobacteria</taxon>
        <taxon>Pseudomonadales</taxon>
        <taxon>Pseudomonadaceae</taxon>
        <taxon>Phytopseudomonas</taxon>
    </lineage>
</organism>
<gene>
    <name evidence="5" type="ORF">SAMN05216588_11682</name>
</gene>
<dbReference type="STRING" id="29435.SAMN05216588_11682"/>
<evidence type="ECO:0000313" key="6">
    <source>
        <dbReference type="Proteomes" id="UP000198606"/>
    </source>
</evidence>
<dbReference type="InterPro" id="IPR012093">
    <property type="entry name" value="Pirin"/>
</dbReference>
<dbReference type="EMBL" id="FNDG01000016">
    <property type="protein sequence ID" value="SDI41198.1"/>
    <property type="molecule type" value="Genomic_DNA"/>
</dbReference>
<name>A0A1G8KCR8_9GAMM</name>
<feature type="binding site" evidence="2">
    <location>
        <position position="97"/>
    </location>
    <ligand>
        <name>Fe cation</name>
        <dbReference type="ChEBI" id="CHEBI:24875"/>
    </ligand>
</feature>
<comment type="cofactor">
    <cofactor evidence="2">
        <name>Fe cation</name>
        <dbReference type="ChEBI" id="CHEBI:24875"/>
    </cofactor>
    <text evidence="2">Binds 1 Fe cation per subunit.</text>
</comment>
<protein>
    <recommendedName>
        <fullName evidence="4">Pirin N-terminal domain-containing protein</fullName>
    </recommendedName>
</protein>
<evidence type="ECO:0000259" key="4">
    <source>
        <dbReference type="Pfam" id="PF02678"/>
    </source>
</evidence>
<dbReference type="Pfam" id="PF02678">
    <property type="entry name" value="Pirin"/>
    <property type="match status" value="1"/>
</dbReference>
<feature type="binding site" evidence="2">
    <location>
        <position position="50"/>
    </location>
    <ligand>
        <name>Fe cation</name>
        <dbReference type="ChEBI" id="CHEBI:24875"/>
    </ligand>
</feature>
<dbReference type="Gene3D" id="2.60.120.10">
    <property type="entry name" value="Jelly Rolls"/>
    <property type="match status" value="1"/>
</dbReference>
<dbReference type="PANTHER" id="PTHR13903:SF8">
    <property type="entry name" value="PIRIN"/>
    <property type="match status" value="1"/>
</dbReference>
<sequence>MSIVIAQLHRVKHAGHFRAFGLRGEARLLSPFLGVDHYWMNGPTFPPHRHAGMSAVSYLLLDSETGMANRDSIGTDNLIRPGGLHWTTAGQGVVHEEVPCEPGKTVHGLQIFVGLAPARRDIAPFPLTIEPQDVPVIQRPGAKIRVPVGRYGDTHSPLTPPTEVTLLDVSLEAGAELSVPVAAGHALFAMPIFGTVDVADQRFDSGHLRVPVFPAQDAPRDISFRAPQGSVKVVLFSGPPLPLI</sequence>
<feature type="binding site" evidence="2">
    <location>
        <position position="95"/>
    </location>
    <ligand>
        <name>Fe cation</name>
        <dbReference type="ChEBI" id="CHEBI:24875"/>
    </ligand>
</feature>